<dbReference type="PANTHER" id="PTHR23240:SF6">
    <property type="entry name" value="DNA CROSS-LINK REPAIR 1A PROTEIN"/>
    <property type="match status" value="1"/>
</dbReference>
<evidence type="ECO:0000259" key="6">
    <source>
        <dbReference type="Pfam" id="PF07522"/>
    </source>
</evidence>
<dbReference type="Pfam" id="PF12706">
    <property type="entry name" value="Lactamase_B_2"/>
    <property type="match status" value="1"/>
</dbReference>
<dbReference type="GO" id="GO:0003684">
    <property type="term" value="F:damaged DNA binding"/>
    <property type="evidence" value="ECO:0007669"/>
    <property type="project" value="TreeGrafter"/>
</dbReference>
<dbReference type="AlphaFoldDB" id="A0A914VKL3"/>
<dbReference type="InterPro" id="IPR036866">
    <property type="entry name" value="RibonucZ/Hydroxyglut_hydro"/>
</dbReference>
<protein>
    <submittedName>
        <fullName evidence="9">Metallo-beta-lactamase domain-containing protein</fullName>
    </submittedName>
</protein>
<dbReference type="GO" id="GO:0036297">
    <property type="term" value="P:interstrand cross-link repair"/>
    <property type="evidence" value="ECO:0007669"/>
    <property type="project" value="TreeGrafter"/>
</dbReference>
<dbReference type="WBParaSite" id="PSAMB.scaffold208size65820.g3381.t2">
    <property type="protein sequence ID" value="PSAMB.scaffold208size65820.g3381.t2"/>
    <property type="gene ID" value="PSAMB.scaffold208size65820.g3381"/>
</dbReference>
<evidence type="ECO:0000313" key="8">
    <source>
        <dbReference type="Proteomes" id="UP000887566"/>
    </source>
</evidence>
<organism evidence="8 9">
    <name type="scientific">Plectus sambesii</name>
    <dbReference type="NCBI Taxonomy" id="2011161"/>
    <lineage>
        <taxon>Eukaryota</taxon>
        <taxon>Metazoa</taxon>
        <taxon>Ecdysozoa</taxon>
        <taxon>Nematoda</taxon>
        <taxon>Chromadorea</taxon>
        <taxon>Plectida</taxon>
        <taxon>Plectina</taxon>
        <taxon>Plectoidea</taxon>
        <taxon>Plectidae</taxon>
        <taxon>Plectus</taxon>
    </lineage>
</organism>
<evidence type="ECO:0000259" key="7">
    <source>
        <dbReference type="Pfam" id="PF12706"/>
    </source>
</evidence>
<name>A0A914VKL3_9BILA</name>
<reference evidence="9" key="1">
    <citation type="submission" date="2022-11" db="UniProtKB">
        <authorList>
            <consortium name="WormBaseParasite"/>
        </authorList>
    </citation>
    <scope>IDENTIFICATION</scope>
</reference>
<feature type="domain" description="Metallo-beta-lactamase" evidence="7">
    <location>
        <begin position="116"/>
        <end position="242"/>
    </location>
</feature>
<evidence type="ECO:0000256" key="5">
    <source>
        <dbReference type="ARBA" id="ARBA00023242"/>
    </source>
</evidence>
<dbReference type="InterPro" id="IPR001279">
    <property type="entry name" value="Metallo-B-lactamas"/>
</dbReference>
<accession>A0A914VKL3</accession>
<dbReference type="PANTHER" id="PTHR23240">
    <property type="entry name" value="DNA CROSS-LINK REPAIR PROTEIN PSO2/SNM1-RELATED"/>
    <property type="match status" value="1"/>
</dbReference>
<keyword evidence="5" id="KW-0539">Nucleus</keyword>
<evidence type="ECO:0000256" key="1">
    <source>
        <dbReference type="ARBA" id="ARBA00004123"/>
    </source>
</evidence>
<evidence type="ECO:0000313" key="9">
    <source>
        <dbReference type="WBParaSite" id="PSAMB.scaffold208size65820.g3381.t2"/>
    </source>
</evidence>
<comment type="similarity">
    <text evidence="2">Belongs to the DNA repair metallo-beta-lactamase (DRMBL) family.</text>
</comment>
<proteinExistence type="inferred from homology"/>
<keyword evidence="3" id="KW-0227">DNA damage</keyword>
<dbReference type="CDD" id="cd16273">
    <property type="entry name" value="SNM1A-1C-like_MBL-fold"/>
    <property type="match status" value="1"/>
</dbReference>
<feature type="domain" description="DNA repair metallo-beta-lactamase" evidence="6">
    <location>
        <begin position="313"/>
        <end position="410"/>
    </location>
</feature>
<dbReference type="Gene3D" id="3.40.50.12650">
    <property type="match status" value="1"/>
</dbReference>
<keyword evidence="8" id="KW-1185">Reference proteome</keyword>
<dbReference type="Pfam" id="PF07522">
    <property type="entry name" value="DRMBL"/>
    <property type="match status" value="1"/>
</dbReference>
<keyword evidence="4" id="KW-0234">DNA repair</keyword>
<sequence>MKRSKKLDGSQRKLTDFWVQKPVAASAGLASLSSFVETRTVSEVSVASSVSVVEMNDDDSRASTSSNASAAAKGVKRKGGFYGSQWNDSGQKRNCPSYKRIPGTPYVVDAFSYGVIPAITGYFLSHFHSDHYNGLTKSFSQPIYCSLITANLIKLKFGVADSLIHVLPMDQPQRLKDGTLVTLFDANHCPGSVLFLFETLTGNFLHTGDLRAEDCLIDQLKSKSLPKLDILFLDTTYMNPRYVFPPQKTVIDEVCRFVKTELERYPKTLVVCGTYMIGKERVVQAIAETMGSKIAVNRPKMNIMKCLNDEKLASRLTLDYNLANLFVVFGSSSLKQLQDTLAQHSRFHRLINVWPSGWEYRKGGPILSVKPSGNITIVGAPYSEHSSYGELEKLVRALRPARIVPTVNVSKNEEMQKTFSQWLATANISQIFK</sequence>
<dbReference type="SUPFAM" id="SSF56281">
    <property type="entry name" value="Metallo-hydrolase/oxidoreductase"/>
    <property type="match status" value="1"/>
</dbReference>
<evidence type="ECO:0000256" key="4">
    <source>
        <dbReference type="ARBA" id="ARBA00023204"/>
    </source>
</evidence>
<dbReference type="Proteomes" id="UP000887566">
    <property type="component" value="Unplaced"/>
</dbReference>
<dbReference type="Gene3D" id="3.60.15.10">
    <property type="entry name" value="Ribonuclease Z/Hydroxyacylglutathione hydrolase-like"/>
    <property type="match status" value="1"/>
</dbReference>
<evidence type="ECO:0000256" key="2">
    <source>
        <dbReference type="ARBA" id="ARBA00010304"/>
    </source>
</evidence>
<dbReference type="GO" id="GO:0006303">
    <property type="term" value="P:double-strand break repair via nonhomologous end joining"/>
    <property type="evidence" value="ECO:0007669"/>
    <property type="project" value="TreeGrafter"/>
</dbReference>
<dbReference type="InterPro" id="IPR011084">
    <property type="entry name" value="DRMBL"/>
</dbReference>
<evidence type="ECO:0000256" key="3">
    <source>
        <dbReference type="ARBA" id="ARBA00022763"/>
    </source>
</evidence>
<dbReference type="GO" id="GO:0005634">
    <property type="term" value="C:nucleus"/>
    <property type="evidence" value="ECO:0007669"/>
    <property type="project" value="UniProtKB-SubCell"/>
</dbReference>
<comment type="subcellular location">
    <subcellularLocation>
        <location evidence="1">Nucleus</location>
    </subcellularLocation>
</comment>
<dbReference type="GO" id="GO:0035312">
    <property type="term" value="F:5'-3' DNA exonuclease activity"/>
    <property type="evidence" value="ECO:0007669"/>
    <property type="project" value="TreeGrafter"/>
</dbReference>